<dbReference type="Proteomes" id="UP000326857">
    <property type="component" value="Unassembled WGS sequence"/>
</dbReference>
<dbReference type="EMBL" id="CABVLI010000046">
    <property type="protein sequence ID" value="VVT27795.1"/>
    <property type="molecule type" value="Genomic_DNA"/>
</dbReference>
<reference evidence="1 2" key="1">
    <citation type="submission" date="2019-09" db="EMBL/GenBank/DDBJ databases">
        <authorList>
            <person name="Dittami M. S."/>
        </authorList>
    </citation>
    <scope>NUCLEOTIDE SEQUENCE [LARGE SCALE GENOMIC DNA]</scope>
    <source>
        <strain evidence="1">SPHINGO391</strain>
    </source>
</reference>
<dbReference type="InterPro" id="IPR009387">
    <property type="entry name" value="HigB-2"/>
</dbReference>
<evidence type="ECO:0000313" key="2">
    <source>
        <dbReference type="Proteomes" id="UP000326857"/>
    </source>
</evidence>
<name>A0A5E8A9E7_9SPHN</name>
<dbReference type="PIRSF" id="PIRSF039032">
    <property type="entry name" value="HigB-2"/>
    <property type="match status" value="1"/>
</dbReference>
<organism evidence="1 2">
    <name type="scientific">Sphingomonas aurantiaca</name>
    <dbReference type="NCBI Taxonomy" id="185949"/>
    <lineage>
        <taxon>Bacteria</taxon>
        <taxon>Pseudomonadati</taxon>
        <taxon>Pseudomonadota</taxon>
        <taxon>Alphaproteobacteria</taxon>
        <taxon>Sphingomonadales</taxon>
        <taxon>Sphingomonadaceae</taxon>
        <taxon>Sphingomonas</taxon>
    </lineage>
</organism>
<accession>A0A5E8A9E7</accession>
<protein>
    <submittedName>
        <fullName evidence="1">Addiction module toxin RelE</fullName>
    </submittedName>
</protein>
<proteinExistence type="predicted"/>
<sequence length="113" mass="12051">MQSVIETNAYLAAAKDVGMSAEEQQMVVDLIAANPEAGEIMPGCGGARKLRVARPGGGKSGGYRVITYYAGIDVPTFLLTVFGKNEKANLTKAERNALAAFTKTLTDSLRRKK</sequence>
<evidence type="ECO:0000313" key="1">
    <source>
        <dbReference type="EMBL" id="VVT27795.1"/>
    </source>
</evidence>
<dbReference type="AlphaFoldDB" id="A0A5E8A9E7"/>
<gene>
    <name evidence="1" type="ORF">SPHINGO391_500070</name>
</gene>
<dbReference type="RefSeq" id="WP_151991797.1">
    <property type="nucleotide sequence ID" value="NZ_LR701528.1"/>
</dbReference>
<dbReference type="Pfam" id="PF06296">
    <property type="entry name" value="RelE"/>
    <property type="match status" value="1"/>
</dbReference>